<dbReference type="KEGG" id="mmak:MMKA1_15670"/>
<name>A0A2Z5PNE4_METMI</name>
<evidence type="ECO:0000313" key="3">
    <source>
        <dbReference type="Proteomes" id="UP000264208"/>
    </source>
</evidence>
<evidence type="ECO:0000313" key="2">
    <source>
        <dbReference type="EMBL" id="BAP61684.1"/>
    </source>
</evidence>
<gene>
    <name evidence="2" type="ORF">MMKA1_15670</name>
</gene>
<dbReference type="Pfam" id="PF14343">
    <property type="entry name" value="PrcB_C"/>
    <property type="match status" value="1"/>
</dbReference>
<protein>
    <recommendedName>
        <fullName evidence="1">PrcB C-terminal domain-containing protein</fullName>
    </recommendedName>
</protein>
<evidence type="ECO:0000259" key="1">
    <source>
        <dbReference type="Pfam" id="PF14343"/>
    </source>
</evidence>
<dbReference type="EMBL" id="AP011526">
    <property type="protein sequence ID" value="BAP61684.1"/>
    <property type="molecule type" value="Genomic_DNA"/>
</dbReference>
<dbReference type="Proteomes" id="UP000264208">
    <property type="component" value="Chromosome"/>
</dbReference>
<feature type="domain" description="PrcB C-terminal" evidence="1">
    <location>
        <begin position="96"/>
        <end position="151"/>
    </location>
</feature>
<organism evidence="2 3">
    <name type="scientific">Methanococcus maripaludis KA1</name>
    <dbReference type="NCBI Taxonomy" id="637914"/>
    <lineage>
        <taxon>Archaea</taxon>
        <taxon>Methanobacteriati</taxon>
        <taxon>Methanobacteriota</taxon>
        <taxon>Methanomada group</taxon>
        <taxon>Methanococci</taxon>
        <taxon>Methanococcales</taxon>
        <taxon>Methanococcaceae</taxon>
        <taxon>Methanococcus</taxon>
    </lineage>
</organism>
<sequence length="163" mass="18414">MGSEEMKYSFIFLISVTLIFSGCIDDNSIKDPNNSNETLFLNNTSSENPNIEVELNNSFESNNSSEIESLSFKILEFGIYGDSYKHYESSITGDKTVIEVYMGKKLGSDNIIEINSINLENGVLIIYVEEITPETVSDRAIVYPYEIVEVNGIYNKVEFKTIE</sequence>
<dbReference type="InterPro" id="IPR025748">
    <property type="entry name" value="PrcB_C_dom"/>
</dbReference>
<reference evidence="2 3" key="1">
    <citation type="submission" date="2009-06" db="EMBL/GenBank/DDBJ databases">
        <title>Molecular Evidence for Microbiologically Influenced Corrosion from genome of Methanogen.</title>
        <authorList>
            <person name="Ito N."/>
            <person name="Tsurumaru H."/>
            <person name="Shimizu A."/>
            <person name="Harada T."/>
            <person name="Hosoyama A."/>
            <person name="Horikawa H."/>
            <person name="Wakai S."/>
            <person name="Sasaki K."/>
            <person name="Nishijima K."/>
            <person name="Ataku H."/>
            <person name="Yamazaki J."/>
            <person name="Mise M."/>
            <person name="Yamazaki S."/>
            <person name="Tanikawa S."/>
            <person name="Harayama S."/>
            <person name="Fujita N."/>
        </authorList>
    </citation>
    <scope>NUCLEOTIDE SEQUENCE [LARGE SCALE GENOMIC DNA]</scope>
    <source>
        <strain evidence="3">KA1 ( NBRC 102054)</strain>
    </source>
</reference>
<accession>A0A2Z5PNE4</accession>
<proteinExistence type="predicted"/>
<dbReference type="PROSITE" id="PS51257">
    <property type="entry name" value="PROKAR_LIPOPROTEIN"/>
    <property type="match status" value="1"/>
</dbReference>
<dbReference type="AlphaFoldDB" id="A0A2Z5PNE4"/>